<dbReference type="AlphaFoldDB" id="A0A2N0ZFA7"/>
<accession>A0A2N0ZFA7</accession>
<protein>
    <submittedName>
        <fullName evidence="1">Uncharacterized protein</fullName>
    </submittedName>
</protein>
<dbReference type="RefSeq" id="WP_066196418.1">
    <property type="nucleotide sequence ID" value="NZ_JARMMB010000009.1"/>
</dbReference>
<reference evidence="1 2" key="1">
    <citation type="journal article" date="2010" name="Int. J. Syst. Evol. Microbiol.">
        <title>Bacillus horneckiae sp. nov., isolated from a spacecraft-assembly clean room.</title>
        <authorList>
            <person name="Vaishampayan P."/>
            <person name="Probst A."/>
            <person name="Krishnamurthi S."/>
            <person name="Ghosh S."/>
            <person name="Osman S."/>
            <person name="McDowall A."/>
            <person name="Ruckmani A."/>
            <person name="Mayilraj S."/>
            <person name="Venkateswaran K."/>
        </authorList>
    </citation>
    <scope>NUCLEOTIDE SEQUENCE [LARGE SCALE GENOMIC DNA]</scope>
    <source>
        <strain evidence="2">1PO1SC</strain>
    </source>
</reference>
<dbReference type="Proteomes" id="UP000233343">
    <property type="component" value="Unassembled WGS sequence"/>
</dbReference>
<evidence type="ECO:0000313" key="2">
    <source>
        <dbReference type="Proteomes" id="UP000233343"/>
    </source>
</evidence>
<organism evidence="1 2">
    <name type="scientific">Cytobacillus horneckiae</name>
    <dbReference type="NCBI Taxonomy" id="549687"/>
    <lineage>
        <taxon>Bacteria</taxon>
        <taxon>Bacillati</taxon>
        <taxon>Bacillota</taxon>
        <taxon>Bacilli</taxon>
        <taxon>Bacillales</taxon>
        <taxon>Bacillaceae</taxon>
        <taxon>Cytobacillus</taxon>
    </lineage>
</organism>
<keyword evidence="2" id="KW-1185">Reference proteome</keyword>
<dbReference type="EMBL" id="PISD01000031">
    <property type="protein sequence ID" value="PKG28189.1"/>
    <property type="molecule type" value="Genomic_DNA"/>
</dbReference>
<comment type="caution">
    <text evidence="1">The sequence shown here is derived from an EMBL/GenBank/DDBJ whole genome shotgun (WGS) entry which is preliminary data.</text>
</comment>
<gene>
    <name evidence="1" type="ORF">CWS20_15205</name>
</gene>
<name>A0A2N0ZFA7_9BACI</name>
<evidence type="ECO:0000313" key="1">
    <source>
        <dbReference type="EMBL" id="PKG28189.1"/>
    </source>
</evidence>
<sequence>MNKSKLLKGSPISVQEILVYPLTLSEIVDEIGENEYNSLLAILNMNKETLVSSFNDGVFTPEEFNEINELSSLNLLIMLSSLDSNFQTTFINAIKVFLKVDNVEITQQGIVINVNKISKLIDSSIFDDIKFTIMNQNYLGDTKKDEFKPANPKAQMLLNKLNKAKEKIQKKNNEKGLELSDVISIVATYSNAINLINIWKLTVYQLYENYLRILVWDEYHNDITLLPHMEEQGKKAVYEKHWAKDIKKLI</sequence>
<proteinExistence type="predicted"/>